<keyword evidence="2" id="KW-1133">Transmembrane helix</keyword>
<gene>
    <name evidence="3" type="ORF">IAD06_06785</name>
</gene>
<proteinExistence type="predicted"/>
<dbReference type="InterPro" id="IPR025489">
    <property type="entry name" value="DUF4381"/>
</dbReference>
<keyword evidence="2" id="KW-0812">Transmembrane</keyword>
<name>A0A9D1GF54_9BACT</name>
<reference evidence="3" key="1">
    <citation type="submission" date="2020-10" db="EMBL/GenBank/DDBJ databases">
        <authorList>
            <person name="Gilroy R."/>
        </authorList>
    </citation>
    <scope>NUCLEOTIDE SEQUENCE</scope>
    <source>
        <strain evidence="3">21143</strain>
    </source>
</reference>
<feature type="region of interest" description="Disordered" evidence="1">
    <location>
        <begin position="316"/>
        <end position="375"/>
    </location>
</feature>
<dbReference type="AlphaFoldDB" id="A0A9D1GF54"/>
<dbReference type="Pfam" id="PF14316">
    <property type="entry name" value="DUF4381"/>
    <property type="match status" value="1"/>
</dbReference>
<reference evidence="3" key="2">
    <citation type="journal article" date="2021" name="PeerJ">
        <title>Extensive microbial diversity within the chicken gut microbiome revealed by metagenomics and culture.</title>
        <authorList>
            <person name="Gilroy R."/>
            <person name="Ravi A."/>
            <person name="Getino M."/>
            <person name="Pursley I."/>
            <person name="Horton D.L."/>
            <person name="Alikhan N.F."/>
            <person name="Baker D."/>
            <person name="Gharbi K."/>
            <person name="Hall N."/>
            <person name="Watson M."/>
            <person name="Adriaenssens E.M."/>
            <person name="Foster-Nyarko E."/>
            <person name="Jarju S."/>
            <person name="Secka A."/>
            <person name="Antonio M."/>
            <person name="Oren A."/>
            <person name="Chaudhuri R.R."/>
            <person name="La Ragione R."/>
            <person name="Hildebrand F."/>
            <person name="Pallen M.J."/>
        </authorList>
    </citation>
    <scope>NUCLEOTIDE SEQUENCE</scope>
    <source>
        <strain evidence="3">21143</strain>
    </source>
</reference>
<evidence type="ECO:0000256" key="1">
    <source>
        <dbReference type="SAM" id="MobiDB-lite"/>
    </source>
</evidence>
<organism evidence="3 4">
    <name type="scientific">Candidatus Caccoplasma intestinavium</name>
    <dbReference type="NCBI Taxonomy" id="2840716"/>
    <lineage>
        <taxon>Bacteria</taxon>
        <taxon>Pseudomonadati</taxon>
        <taxon>Bacteroidota</taxon>
        <taxon>Bacteroidia</taxon>
        <taxon>Bacteroidales</taxon>
        <taxon>Bacteroidaceae</taxon>
        <taxon>Bacteroidaceae incertae sedis</taxon>
        <taxon>Candidatus Caccoplasma</taxon>
    </lineage>
</organism>
<evidence type="ECO:0000313" key="4">
    <source>
        <dbReference type="Proteomes" id="UP000886722"/>
    </source>
</evidence>
<dbReference type="EMBL" id="DVKT01000051">
    <property type="protein sequence ID" value="HIT39726.1"/>
    <property type="molecule type" value="Genomic_DNA"/>
</dbReference>
<evidence type="ECO:0000256" key="2">
    <source>
        <dbReference type="SAM" id="Phobius"/>
    </source>
</evidence>
<sequence>MRIRNKIAKHCLSVFTWAFVAIFVSVLPVRAVAADVSVHASIDSLALWMGEQTRIRLEVAQNEGEQVWLLPTFSDTLVRGIEVLEVSRPDTMKLGNGRIQIDRSLLVTSFDSGFFYIPPFRYVAGTDTLSTEALSLKILPMEVDTTQSIVDIKGVRAPSSSWWLLLWDNMPLWGWIVLIVIAVAAVALLAYWIYRRYFSRSREKVAPEDLLPPHEKALLALSQLRDEKLWQEGREKEYYTHLTDILREYLFGRFGIQAMEMTSSQILSILRSNQETKVLNKQMKEILEMADFVKFAKVKPTPDDNEAAMRNAVAFVEETRPEEIPADDTGAETPDGTKEPETSERRFTGEENPVAGEESAESDWEKYGPSNKRRS</sequence>
<comment type="caution">
    <text evidence="3">The sequence shown here is derived from an EMBL/GenBank/DDBJ whole genome shotgun (WGS) entry which is preliminary data.</text>
</comment>
<feature type="compositionally biased region" description="Basic and acidic residues" evidence="1">
    <location>
        <begin position="335"/>
        <end position="349"/>
    </location>
</feature>
<accession>A0A9D1GF54</accession>
<dbReference type="Proteomes" id="UP000886722">
    <property type="component" value="Unassembled WGS sequence"/>
</dbReference>
<protein>
    <submittedName>
        <fullName evidence="3">DUF4381 family protein</fullName>
    </submittedName>
</protein>
<evidence type="ECO:0000313" key="3">
    <source>
        <dbReference type="EMBL" id="HIT39726.1"/>
    </source>
</evidence>
<keyword evidence="2" id="KW-0472">Membrane</keyword>
<feature type="transmembrane region" description="Helical" evidence="2">
    <location>
        <begin position="172"/>
        <end position="194"/>
    </location>
</feature>